<feature type="compositionally biased region" description="Low complexity" evidence="5">
    <location>
        <begin position="771"/>
        <end position="783"/>
    </location>
</feature>
<feature type="compositionally biased region" description="Low complexity" evidence="5">
    <location>
        <begin position="89"/>
        <end position="118"/>
    </location>
</feature>
<feature type="compositionally biased region" description="Low complexity" evidence="5">
    <location>
        <begin position="456"/>
        <end position="466"/>
    </location>
</feature>
<comment type="caution">
    <text evidence="7">The sequence shown here is derived from an EMBL/GenBank/DDBJ whole genome shotgun (WGS) entry which is preliminary data.</text>
</comment>
<dbReference type="InterPro" id="IPR036236">
    <property type="entry name" value="Znf_C2H2_sf"/>
</dbReference>
<feature type="region of interest" description="Disordered" evidence="5">
    <location>
        <begin position="66"/>
        <end position="120"/>
    </location>
</feature>
<dbReference type="InterPro" id="IPR013087">
    <property type="entry name" value="Znf_C2H2_type"/>
</dbReference>
<feature type="compositionally biased region" description="Low complexity" evidence="5">
    <location>
        <begin position="930"/>
        <end position="962"/>
    </location>
</feature>
<feature type="compositionally biased region" description="Polar residues" evidence="5">
    <location>
        <begin position="1465"/>
        <end position="1484"/>
    </location>
</feature>
<dbReference type="Proteomes" id="UP001050691">
    <property type="component" value="Unassembled WGS sequence"/>
</dbReference>
<evidence type="ECO:0000256" key="4">
    <source>
        <dbReference type="PROSITE-ProRule" id="PRU00042"/>
    </source>
</evidence>
<feature type="compositionally biased region" description="Basic and acidic residues" evidence="5">
    <location>
        <begin position="823"/>
        <end position="832"/>
    </location>
</feature>
<organism evidence="7 8">
    <name type="scientific">Clathrus columnatus</name>
    <dbReference type="NCBI Taxonomy" id="1419009"/>
    <lineage>
        <taxon>Eukaryota</taxon>
        <taxon>Fungi</taxon>
        <taxon>Dikarya</taxon>
        <taxon>Basidiomycota</taxon>
        <taxon>Agaricomycotina</taxon>
        <taxon>Agaricomycetes</taxon>
        <taxon>Phallomycetidae</taxon>
        <taxon>Phallales</taxon>
        <taxon>Clathraceae</taxon>
        <taxon>Clathrus</taxon>
    </lineage>
</organism>
<evidence type="ECO:0000256" key="5">
    <source>
        <dbReference type="SAM" id="MobiDB-lite"/>
    </source>
</evidence>
<feature type="domain" description="C2H2-type" evidence="6">
    <location>
        <begin position="129"/>
        <end position="159"/>
    </location>
</feature>
<keyword evidence="3" id="KW-0862">Zinc</keyword>
<protein>
    <recommendedName>
        <fullName evidence="6">C2H2-type domain-containing protein</fullName>
    </recommendedName>
</protein>
<feature type="region of interest" description="Disordered" evidence="5">
    <location>
        <begin position="713"/>
        <end position="1079"/>
    </location>
</feature>
<dbReference type="GO" id="GO:0000981">
    <property type="term" value="F:DNA-binding transcription factor activity, RNA polymerase II-specific"/>
    <property type="evidence" value="ECO:0007669"/>
    <property type="project" value="TreeGrafter"/>
</dbReference>
<feature type="region of interest" description="Disordered" evidence="5">
    <location>
        <begin position="227"/>
        <end position="256"/>
    </location>
</feature>
<feature type="domain" description="C2H2-type" evidence="6">
    <location>
        <begin position="160"/>
        <end position="187"/>
    </location>
</feature>
<feature type="compositionally biased region" description="Basic and acidic residues" evidence="5">
    <location>
        <begin position="1038"/>
        <end position="1049"/>
    </location>
</feature>
<feature type="compositionally biased region" description="Polar residues" evidence="5">
    <location>
        <begin position="874"/>
        <end position="889"/>
    </location>
</feature>
<dbReference type="GO" id="GO:0008270">
    <property type="term" value="F:zinc ion binding"/>
    <property type="evidence" value="ECO:0007669"/>
    <property type="project" value="UniProtKB-KW"/>
</dbReference>
<feature type="compositionally biased region" description="Polar residues" evidence="5">
    <location>
        <begin position="850"/>
        <end position="868"/>
    </location>
</feature>
<keyword evidence="1" id="KW-0479">Metal-binding</keyword>
<feature type="compositionally biased region" description="Low complexity" evidence="5">
    <location>
        <begin position="634"/>
        <end position="665"/>
    </location>
</feature>
<feature type="compositionally biased region" description="Low complexity" evidence="5">
    <location>
        <begin position="902"/>
        <end position="921"/>
    </location>
</feature>
<dbReference type="PANTHER" id="PTHR23235">
    <property type="entry name" value="KRUEPPEL-LIKE TRANSCRIPTION FACTOR"/>
    <property type="match status" value="1"/>
</dbReference>
<dbReference type="FunFam" id="3.30.160.60:FF:002343">
    <property type="entry name" value="Zinc finger protein 33A"/>
    <property type="match status" value="1"/>
</dbReference>
<feature type="region of interest" description="Disordered" evidence="5">
    <location>
        <begin position="1112"/>
        <end position="1245"/>
    </location>
</feature>
<evidence type="ECO:0000256" key="1">
    <source>
        <dbReference type="ARBA" id="ARBA00022723"/>
    </source>
</evidence>
<feature type="region of interest" description="Disordered" evidence="5">
    <location>
        <begin position="1257"/>
        <end position="1535"/>
    </location>
</feature>
<feature type="compositionally biased region" description="Polar residues" evidence="5">
    <location>
        <begin position="482"/>
        <end position="542"/>
    </location>
</feature>
<dbReference type="Pfam" id="PF00096">
    <property type="entry name" value="zf-C2H2"/>
    <property type="match status" value="1"/>
</dbReference>
<feature type="compositionally biased region" description="Basic and acidic residues" evidence="5">
    <location>
        <begin position="997"/>
        <end position="1009"/>
    </location>
</feature>
<evidence type="ECO:0000256" key="2">
    <source>
        <dbReference type="ARBA" id="ARBA00022771"/>
    </source>
</evidence>
<feature type="compositionally biased region" description="Low complexity" evidence="5">
    <location>
        <begin position="1302"/>
        <end position="1317"/>
    </location>
</feature>
<proteinExistence type="predicted"/>
<dbReference type="PROSITE" id="PS50157">
    <property type="entry name" value="ZINC_FINGER_C2H2_2"/>
    <property type="match status" value="2"/>
</dbReference>
<gene>
    <name evidence="7" type="ORF">Clacol_000897</name>
</gene>
<evidence type="ECO:0000256" key="3">
    <source>
        <dbReference type="ARBA" id="ARBA00022833"/>
    </source>
</evidence>
<accession>A0AAV4ZZY0</accession>
<feature type="compositionally biased region" description="Low complexity" evidence="5">
    <location>
        <begin position="1388"/>
        <end position="1424"/>
    </location>
</feature>
<feature type="region of interest" description="Disordered" evidence="5">
    <location>
        <begin position="323"/>
        <end position="678"/>
    </location>
</feature>
<reference evidence="7" key="1">
    <citation type="submission" date="2021-10" db="EMBL/GenBank/DDBJ databases">
        <title>De novo Genome Assembly of Clathrus columnatus (Basidiomycota, Fungi) Using Illumina and Nanopore Sequence Data.</title>
        <authorList>
            <person name="Ogiso-Tanaka E."/>
            <person name="Itagaki H."/>
            <person name="Hosoya T."/>
            <person name="Hosaka K."/>
        </authorList>
    </citation>
    <scope>NUCLEOTIDE SEQUENCE</scope>
    <source>
        <strain evidence="7">MO-923</strain>
    </source>
</reference>
<feature type="compositionally biased region" description="Gly residues" evidence="5">
    <location>
        <begin position="359"/>
        <end position="381"/>
    </location>
</feature>
<keyword evidence="8" id="KW-1185">Reference proteome</keyword>
<dbReference type="GO" id="GO:0000978">
    <property type="term" value="F:RNA polymerase II cis-regulatory region sequence-specific DNA binding"/>
    <property type="evidence" value="ECO:0007669"/>
    <property type="project" value="TreeGrafter"/>
</dbReference>
<feature type="compositionally biased region" description="Low complexity" evidence="5">
    <location>
        <begin position="1491"/>
        <end position="1511"/>
    </location>
</feature>
<keyword evidence="2 4" id="KW-0863">Zinc-finger</keyword>
<feature type="compositionally biased region" description="Low complexity" evidence="5">
    <location>
        <begin position="1441"/>
        <end position="1450"/>
    </location>
</feature>
<feature type="compositionally biased region" description="Gly residues" evidence="5">
    <location>
        <begin position="1150"/>
        <end position="1161"/>
    </location>
</feature>
<feature type="compositionally biased region" description="Low complexity" evidence="5">
    <location>
        <begin position="543"/>
        <end position="568"/>
    </location>
</feature>
<feature type="compositionally biased region" description="Basic and acidic residues" evidence="5">
    <location>
        <begin position="971"/>
        <end position="985"/>
    </location>
</feature>
<sequence>MAPRQPAMRERRYYICLSLKKDMRRRAIPYLSRDVKEQFQRRRERAKIISYLKQLAGMDDVSNNIPGALETMESSNPPVSSAGAGTGTGTATSPNNNSVNTTTNTANSASAPSAPSTTKRYRATPAKTFACRGYGECRMVFSRSEHLARHVRKHTGERPFACHCGKQFSRLDNLRQHAQTVHADKQFYDIDHTIQEQNERMMRELTTLHTTISQGAKRDARKKAVQAASASQGSVGMVPGGPQHSPMHPSIHPHTSPHPSLIPTPMLPMGGTTPAHLATYPAPPGHVFPGESIVLYHILNRNPYLDNPGHMHAQSMSALPFDAPQHQATPRYGRGRPGTSAGYEGSGFDAHTYDPRRGGWPGTGPGGAGNQPQGGGNGGFDHPGHHHAHAPPHAASHSGHSGHPHHPQAQQQQQQQHPSQPGFREPPTAHTHPPPQEDFRDGGGGTAGGGMGAMGMGMMPMGVGMTHQHPPPQQHTEIGMGTPQSMASSIPPQSVPTSGALQAQGNQNTVQGRVVSDQQRSSTRQESGFGNNSNQRVQGTATQQQLQQQQQHQQQQQMGQQHHQQQQHPAGFGSPMGHHPMHHTEQSSGIRGLGQQRAVQGASEAGFGTHHHHSRPPTQFSGTGAQMAGITMHPQQQGSDSDSPRQQQPSFINTNTTNNTSSNTDMDMDMDMDTGMGMVTSPYQQQQQLEIRRQQNIGSGLAYQDGSFLERGRADELGSTSSVGSRGGGRRVTEEGEGTYPPSTATTALGASPSPGGLGTDNDDCNDDNSKNTQHSTHTTSKTSKSEPPPPRSGGGHSFLGGRTRNNDIDYDDSPRTASSTSSRREKERSEPSEPFARSQWYRSGGAAYSTASGPAQQYATISPTAGSSRDVYSFSSTGYPPYEQQQRAISGYDDGYDRRYPPSTAGGTSESSSSTHRAPSQAEQYQRYSRSSAATSAAARSSTSSEPPSPASSIPSATDASPRAELARTSTHERAYASPHDRHFSNARPQSSRTGVRYEHVPSYDGRFDGSGGSHRVFPHDAHSSRRSRSRSKPRHASYDDSRSKEYDSDSDEANDGGWGGRPVTAPAGRSWGTSGSGYGGYGSSGYSAFQYAPPPQYAYGGYGGWGYPQYHPQYPPPYPYPPQHHPQPYPYPYPPYGPAGSNRMDGHGASGMGRHGGGVYEREYTSESPFSFHPPGLERPLTGPGVSGESSSAATVPSTSSGRKRAAPDSEFESYGRPTTSGGSGIFAFGRPDTGNASRPQSRRLTVMEICNDVVPPGSSAGRFLPVSRPTTADSRVLPPPRSGISFAAAGVNPGPSPLRPGSSGGSPFAFGYPGDNSRGWEGERNVTPPTRAGEHSEEAGTTAGANADRSDSPSERDARSVSSSVKFVDGTDARAGQRDGGANDTAAAAATSTTATATVGTKSEPKSSSSSISSATPTASPRVRGVPTTHQVASDTRSPSSLSVSKSPSHHPPPHQSLQQFIAPSTTQSNRHLNLPQNNPNRSHHNTPTHPHFPFHRSPSTSTATSATGSEYNVDSQHDLDDSIDISMDMGL</sequence>
<dbReference type="SUPFAM" id="SSF57667">
    <property type="entry name" value="beta-beta-alpha zinc fingers"/>
    <property type="match status" value="1"/>
</dbReference>
<dbReference type="EMBL" id="BPWL01000001">
    <property type="protein sequence ID" value="GJJ06702.1"/>
    <property type="molecule type" value="Genomic_DNA"/>
</dbReference>
<dbReference type="Gene3D" id="3.30.160.60">
    <property type="entry name" value="Classic Zinc Finger"/>
    <property type="match status" value="2"/>
</dbReference>
<feature type="compositionally biased region" description="Low complexity" evidence="5">
    <location>
        <begin position="1192"/>
        <end position="1203"/>
    </location>
</feature>
<feature type="compositionally biased region" description="Pro residues" evidence="5">
    <location>
        <begin position="1115"/>
        <end position="1139"/>
    </location>
</feature>
<name>A0AAV4ZZY0_9AGAM</name>
<feature type="compositionally biased region" description="Basic residues" evidence="5">
    <location>
        <begin position="1026"/>
        <end position="1037"/>
    </location>
</feature>
<feature type="compositionally biased region" description="Polar residues" evidence="5">
    <location>
        <begin position="1431"/>
        <end position="1440"/>
    </location>
</feature>
<evidence type="ECO:0000313" key="7">
    <source>
        <dbReference type="EMBL" id="GJJ06702.1"/>
    </source>
</evidence>
<evidence type="ECO:0000259" key="6">
    <source>
        <dbReference type="PROSITE" id="PS50157"/>
    </source>
</evidence>
<evidence type="ECO:0000313" key="8">
    <source>
        <dbReference type="Proteomes" id="UP001050691"/>
    </source>
</evidence>
<feature type="compositionally biased region" description="Gly residues" evidence="5">
    <location>
        <begin position="442"/>
        <end position="455"/>
    </location>
</feature>
<feature type="compositionally biased region" description="Low complexity" evidence="5">
    <location>
        <begin position="407"/>
        <end position="422"/>
    </location>
</feature>
<dbReference type="PANTHER" id="PTHR23235:SF127">
    <property type="entry name" value="TRANSCRIPTION FACTOR, PUTATIVE (AFU_ORTHOLOGUE AFUA_3G09820)-RELATED"/>
    <property type="match status" value="1"/>
</dbReference>
<feature type="compositionally biased region" description="Basic and acidic residues" evidence="5">
    <location>
        <begin position="1351"/>
        <end position="1362"/>
    </location>
</feature>